<name>A0A8X6GWS4_TRICU</name>
<evidence type="ECO:0000256" key="5">
    <source>
        <dbReference type="ARBA" id="ARBA00023128"/>
    </source>
</evidence>
<evidence type="ECO:0000256" key="4">
    <source>
        <dbReference type="ARBA" id="ARBA00023054"/>
    </source>
</evidence>
<dbReference type="Gene3D" id="1.20.5.500">
    <property type="entry name" value="Single helix bin"/>
    <property type="match status" value="1"/>
</dbReference>
<organism evidence="6 7">
    <name type="scientific">Trichonephila clavata</name>
    <name type="common">Joro spider</name>
    <name type="synonym">Nephila clavata</name>
    <dbReference type="NCBI Taxonomy" id="2740835"/>
    <lineage>
        <taxon>Eukaryota</taxon>
        <taxon>Metazoa</taxon>
        <taxon>Ecdysozoa</taxon>
        <taxon>Arthropoda</taxon>
        <taxon>Chelicerata</taxon>
        <taxon>Arachnida</taxon>
        <taxon>Araneae</taxon>
        <taxon>Araneomorphae</taxon>
        <taxon>Entelegynae</taxon>
        <taxon>Araneoidea</taxon>
        <taxon>Nephilidae</taxon>
        <taxon>Trichonephila</taxon>
    </lineage>
</organism>
<keyword evidence="4" id="KW-0175">Coiled coil</keyword>
<dbReference type="OrthoDB" id="10045676at2759"/>
<keyword evidence="3" id="KW-0809">Transit peptide</keyword>
<dbReference type="PANTHER" id="PTHR48417">
    <property type="entry name" value="ATP SYNTHASE F1 SUBUNIT EPSILON"/>
    <property type="match status" value="1"/>
</dbReference>
<evidence type="ECO:0000256" key="2">
    <source>
        <dbReference type="ARBA" id="ARBA00010901"/>
    </source>
</evidence>
<accession>A0A8X6GWS4</accession>
<keyword evidence="7" id="KW-1185">Reference proteome</keyword>
<evidence type="ECO:0000313" key="7">
    <source>
        <dbReference type="Proteomes" id="UP000887116"/>
    </source>
</evidence>
<dbReference type="Proteomes" id="UP000887116">
    <property type="component" value="Unassembled WGS sequence"/>
</dbReference>
<proteinExistence type="inferred from homology"/>
<gene>
    <name evidence="6" type="ORF">TNCT_472611</name>
</gene>
<dbReference type="PANTHER" id="PTHR48417:SF1">
    <property type="entry name" value="ATP SYNTHASE F1 SUBUNIT EPSILON"/>
    <property type="match status" value="1"/>
</dbReference>
<keyword evidence="5" id="KW-0496">Mitochondrion</keyword>
<dbReference type="SUPFAM" id="SSF64602">
    <property type="entry name" value="F1 ATPase inhibitor, IF1, C-terminal domain"/>
    <property type="match status" value="1"/>
</dbReference>
<dbReference type="EMBL" id="BMAO01006942">
    <property type="protein sequence ID" value="GFR12662.1"/>
    <property type="molecule type" value="Genomic_DNA"/>
</dbReference>
<sequence>MKGVCACSIAFFLKDRTDIIVPALEISFQENIEPYDDHIEEGGGAGGAVREAGGSFGKMEVAREEEYFRRLQRRQIMRLRKNINREVLLSQKLIHEHRDAIARLENRIAELTQIEN</sequence>
<protein>
    <submittedName>
        <fullName evidence="6">Uncharacterized protein</fullName>
    </submittedName>
</protein>
<comment type="subcellular location">
    <subcellularLocation>
        <location evidence="1">Mitochondrion</location>
    </subcellularLocation>
</comment>
<dbReference type="GO" id="GO:0042030">
    <property type="term" value="F:ATPase inhibitor activity"/>
    <property type="evidence" value="ECO:0007669"/>
    <property type="project" value="InterPro"/>
</dbReference>
<dbReference type="InterPro" id="IPR007648">
    <property type="entry name" value="ATPase_inhibitor_mt"/>
</dbReference>
<evidence type="ECO:0000313" key="6">
    <source>
        <dbReference type="EMBL" id="GFR12662.1"/>
    </source>
</evidence>
<comment type="caution">
    <text evidence="6">The sequence shown here is derived from an EMBL/GenBank/DDBJ whole genome shotgun (WGS) entry which is preliminary data.</text>
</comment>
<dbReference type="GO" id="GO:0005739">
    <property type="term" value="C:mitochondrion"/>
    <property type="evidence" value="ECO:0007669"/>
    <property type="project" value="UniProtKB-SubCell"/>
</dbReference>
<evidence type="ECO:0000256" key="1">
    <source>
        <dbReference type="ARBA" id="ARBA00004173"/>
    </source>
</evidence>
<evidence type="ECO:0000256" key="3">
    <source>
        <dbReference type="ARBA" id="ARBA00022946"/>
    </source>
</evidence>
<dbReference type="Pfam" id="PF04568">
    <property type="entry name" value="IATP"/>
    <property type="match status" value="1"/>
</dbReference>
<comment type="similarity">
    <text evidence="2">Belongs to the ATPase inhibitor family.</text>
</comment>
<dbReference type="AlphaFoldDB" id="A0A8X6GWS4"/>
<reference evidence="6" key="1">
    <citation type="submission" date="2020-07" db="EMBL/GenBank/DDBJ databases">
        <title>Multicomponent nature underlies the extraordinary mechanical properties of spider dragline silk.</title>
        <authorList>
            <person name="Kono N."/>
            <person name="Nakamura H."/>
            <person name="Mori M."/>
            <person name="Yoshida Y."/>
            <person name="Ohtoshi R."/>
            <person name="Malay A.D."/>
            <person name="Moran D.A.P."/>
            <person name="Tomita M."/>
            <person name="Numata K."/>
            <person name="Arakawa K."/>
        </authorList>
    </citation>
    <scope>NUCLEOTIDE SEQUENCE</scope>
</reference>